<dbReference type="InterPro" id="IPR000073">
    <property type="entry name" value="AB_hydrolase_1"/>
</dbReference>
<dbReference type="RefSeq" id="WP_078714288.1">
    <property type="nucleotide sequence ID" value="NZ_FUYG01000005.1"/>
</dbReference>
<dbReference type="Pfam" id="PF12697">
    <property type="entry name" value="Abhydrolase_6"/>
    <property type="match status" value="1"/>
</dbReference>
<evidence type="ECO:0000313" key="3">
    <source>
        <dbReference type="Proteomes" id="UP000189735"/>
    </source>
</evidence>
<dbReference type="Proteomes" id="UP000189735">
    <property type="component" value="Unassembled WGS sequence"/>
</dbReference>
<dbReference type="GO" id="GO:0003824">
    <property type="term" value="F:catalytic activity"/>
    <property type="evidence" value="ECO:0007669"/>
    <property type="project" value="UniProtKB-ARBA"/>
</dbReference>
<dbReference type="AlphaFoldDB" id="A0A1T4Y2B5"/>
<proteinExistence type="predicted"/>
<dbReference type="SUPFAM" id="SSF53474">
    <property type="entry name" value="alpha/beta-Hydrolases"/>
    <property type="match status" value="1"/>
</dbReference>
<feature type="domain" description="AB hydrolase-1" evidence="1">
    <location>
        <begin position="3"/>
        <end position="224"/>
    </location>
</feature>
<dbReference type="PANTHER" id="PTHR37017:SF11">
    <property type="entry name" value="ESTERASE_LIPASE_THIOESTERASE DOMAIN-CONTAINING PROTEIN"/>
    <property type="match status" value="1"/>
</dbReference>
<dbReference type="InterPro" id="IPR052897">
    <property type="entry name" value="Sec-Metab_Biosynth_Hydrolase"/>
</dbReference>
<organism evidence="2 3">
    <name type="scientific">Agreia bicolorata</name>
    <dbReference type="NCBI Taxonomy" id="110935"/>
    <lineage>
        <taxon>Bacteria</taxon>
        <taxon>Bacillati</taxon>
        <taxon>Actinomycetota</taxon>
        <taxon>Actinomycetes</taxon>
        <taxon>Micrococcales</taxon>
        <taxon>Microbacteriaceae</taxon>
        <taxon>Agreia</taxon>
    </lineage>
</organism>
<reference evidence="3" key="1">
    <citation type="submission" date="2017-02" db="EMBL/GenBank/DDBJ databases">
        <authorList>
            <person name="Varghese N."/>
            <person name="Submissions S."/>
        </authorList>
    </citation>
    <scope>NUCLEOTIDE SEQUENCE [LARGE SCALE GENOMIC DNA]</scope>
    <source>
        <strain evidence="3">VKM Ac-2052</strain>
    </source>
</reference>
<evidence type="ECO:0000259" key="1">
    <source>
        <dbReference type="Pfam" id="PF12697"/>
    </source>
</evidence>
<name>A0A1T4Y2B5_9MICO</name>
<dbReference type="InterPro" id="IPR029058">
    <property type="entry name" value="AB_hydrolase_fold"/>
</dbReference>
<dbReference type="EMBL" id="FUYG01000005">
    <property type="protein sequence ID" value="SKA95481.1"/>
    <property type="molecule type" value="Genomic_DNA"/>
</dbReference>
<gene>
    <name evidence="2" type="ORF">SAMN06295879_2003</name>
</gene>
<dbReference type="PANTHER" id="PTHR37017">
    <property type="entry name" value="AB HYDROLASE-1 DOMAIN-CONTAINING PROTEIN-RELATED"/>
    <property type="match status" value="1"/>
</dbReference>
<protein>
    <submittedName>
        <fullName evidence="2">Pimeloyl-ACP methyl ester carboxylesterase</fullName>
    </submittedName>
</protein>
<dbReference type="Gene3D" id="3.40.50.1820">
    <property type="entry name" value="alpha/beta hydrolase"/>
    <property type="match status" value="1"/>
</dbReference>
<sequence>MHIVLVPGFWLGGWSWAPVTAAVEAAGHTPHPLSLPGMDSVDSDRAGITLDDHIRFVEEYITALDGDIVLVGHSGGGSVIHAVVDRHPARIRHAVYVDSGPTPDGMEINANIPEVNGELPLPAWDFFDDLELTGLDDADLANFRARAVPTPTRVARDPQVLTNEARYEVPVTVITCTYSAEELRRGMGAGVPYFAELPRIHEVGIVELPTGHWPQFSRPRDLANVIVAAIR</sequence>
<accession>A0A1T4Y2B5</accession>
<evidence type="ECO:0000313" key="2">
    <source>
        <dbReference type="EMBL" id="SKA95481.1"/>
    </source>
</evidence>